<organism evidence="8 9">
    <name type="scientific">Ranatra chinensis</name>
    <dbReference type="NCBI Taxonomy" id="642074"/>
    <lineage>
        <taxon>Eukaryota</taxon>
        <taxon>Metazoa</taxon>
        <taxon>Ecdysozoa</taxon>
        <taxon>Arthropoda</taxon>
        <taxon>Hexapoda</taxon>
        <taxon>Insecta</taxon>
        <taxon>Pterygota</taxon>
        <taxon>Neoptera</taxon>
        <taxon>Paraneoptera</taxon>
        <taxon>Hemiptera</taxon>
        <taxon>Heteroptera</taxon>
        <taxon>Panheteroptera</taxon>
        <taxon>Nepomorpha</taxon>
        <taxon>Nepidae</taxon>
        <taxon>Ranatrinae</taxon>
        <taxon>Ranatra</taxon>
    </lineage>
</organism>
<keyword evidence="4 5" id="KW-0694">RNA-binding</keyword>
<dbReference type="InterPro" id="IPR014001">
    <property type="entry name" value="Helicase_ATP-bd"/>
</dbReference>
<comment type="caution">
    <text evidence="8">The sequence shown here is derived from an EMBL/GenBank/DDBJ whole genome shotgun (WGS) entry which is preliminary data.</text>
</comment>
<keyword evidence="3 5" id="KW-0067">ATP-binding</keyword>
<dbReference type="SMART" id="SM00490">
    <property type="entry name" value="HELICc"/>
    <property type="match status" value="1"/>
</dbReference>
<evidence type="ECO:0000256" key="5">
    <source>
        <dbReference type="RuleBase" id="RU365068"/>
    </source>
</evidence>
<dbReference type="Gene3D" id="3.40.50.300">
    <property type="entry name" value="P-loop containing nucleotide triphosphate hydrolases"/>
    <property type="match status" value="2"/>
</dbReference>
<gene>
    <name evidence="8" type="ORF">AAG570_011159</name>
</gene>
<dbReference type="GO" id="GO:0016787">
    <property type="term" value="F:hydrolase activity"/>
    <property type="evidence" value="ECO:0007669"/>
    <property type="project" value="UniProtKB-KW"/>
</dbReference>
<proteinExistence type="inferred from homology"/>
<dbReference type="GO" id="GO:0005524">
    <property type="term" value="F:ATP binding"/>
    <property type="evidence" value="ECO:0007669"/>
    <property type="project" value="UniProtKB-UniRule"/>
</dbReference>
<evidence type="ECO:0000256" key="1">
    <source>
        <dbReference type="ARBA" id="ARBA00022741"/>
    </source>
</evidence>
<dbReference type="PROSITE" id="PS51194">
    <property type="entry name" value="HELICASE_CTER"/>
    <property type="match status" value="1"/>
</dbReference>
<dbReference type="GO" id="GO:0003723">
    <property type="term" value="F:RNA binding"/>
    <property type="evidence" value="ECO:0007669"/>
    <property type="project" value="UniProtKB-UniRule"/>
</dbReference>
<protein>
    <recommendedName>
        <fullName evidence="5">ATP-dependent RNA helicase</fullName>
        <ecNumber evidence="5">3.6.4.13</ecNumber>
    </recommendedName>
</protein>
<name>A0ABD0YY51_9HEMI</name>
<comment type="domain">
    <text evidence="5">The Q motif is unique to and characteristic of the DEAD box family of RNA helicases and controls ATP binding and hydrolysis.</text>
</comment>
<keyword evidence="5" id="KW-0347">Helicase</keyword>
<feature type="domain" description="Helicase C-terminal" evidence="7">
    <location>
        <begin position="229"/>
        <end position="383"/>
    </location>
</feature>
<dbReference type="CDD" id="cd17949">
    <property type="entry name" value="DEADc_DDX31"/>
    <property type="match status" value="1"/>
</dbReference>
<evidence type="ECO:0000256" key="2">
    <source>
        <dbReference type="ARBA" id="ARBA00022801"/>
    </source>
</evidence>
<keyword evidence="1 5" id="KW-0547">Nucleotide-binding</keyword>
<sequence>MTHPQVSNLEQNFNVTQLTTVQKLSIPQLLAGKDALVRSQTGSGKTLAYAIPILQSLQGVRPKLTRDSGIRALVILPTRELALQTYECFLKLVKSYTWIVPGLLAGGEKKKSEKARLRKGINILVGTPGRVLDHALTTKVLSFHLVSWLILDEGDKLLEMGYEKDISSVEKHRDDYSSMLTLPRRQTVLLSATLTSAVERLAGLALDDPVHIDASTGEETDDFFVIPDSLTQKYVVVAPKLRLVVLASFIIRKCEVDKGSKMLVFMATQDMVDYHTNLLSTVLPKTAEFYKLHGNMLQAERVEVFKSFRNSSSGVLLCTDVAARGLDLPKVDWIVQFTAPCNAADYVHRVGRTARVGTTGSALLFLAPSEVPFLEQLNCKRIK</sequence>
<dbReference type="Pfam" id="PF00270">
    <property type="entry name" value="DEAD"/>
    <property type="match status" value="1"/>
</dbReference>
<comment type="similarity">
    <text evidence="5">Belongs to the DEAD box helicase family.</text>
</comment>
<reference evidence="8 9" key="1">
    <citation type="submission" date="2024-07" db="EMBL/GenBank/DDBJ databases">
        <title>Chromosome-level genome assembly of the water stick insect Ranatra chinensis (Heteroptera: Nepidae).</title>
        <authorList>
            <person name="Liu X."/>
        </authorList>
    </citation>
    <scope>NUCLEOTIDE SEQUENCE [LARGE SCALE GENOMIC DNA]</scope>
    <source>
        <strain evidence="8">Cailab_2021Rc</strain>
        <tissue evidence="8">Muscle</tissue>
    </source>
</reference>
<dbReference type="Pfam" id="PF00271">
    <property type="entry name" value="Helicase_C"/>
    <property type="match status" value="1"/>
</dbReference>
<evidence type="ECO:0000256" key="4">
    <source>
        <dbReference type="ARBA" id="ARBA00022884"/>
    </source>
</evidence>
<dbReference type="CDD" id="cd18787">
    <property type="entry name" value="SF2_C_DEAD"/>
    <property type="match status" value="1"/>
</dbReference>
<evidence type="ECO:0000256" key="3">
    <source>
        <dbReference type="ARBA" id="ARBA00022840"/>
    </source>
</evidence>
<dbReference type="InterPro" id="IPR011545">
    <property type="entry name" value="DEAD/DEAH_box_helicase_dom"/>
</dbReference>
<keyword evidence="9" id="KW-1185">Reference proteome</keyword>
<dbReference type="GO" id="GO:0003724">
    <property type="term" value="F:RNA helicase activity"/>
    <property type="evidence" value="ECO:0007669"/>
    <property type="project" value="UniProtKB-EC"/>
</dbReference>
<keyword evidence="2 5" id="KW-0378">Hydrolase</keyword>
<dbReference type="Proteomes" id="UP001558652">
    <property type="component" value="Unassembled WGS sequence"/>
</dbReference>
<dbReference type="SMART" id="SM00487">
    <property type="entry name" value="DEXDc"/>
    <property type="match status" value="1"/>
</dbReference>
<evidence type="ECO:0000259" key="7">
    <source>
        <dbReference type="PROSITE" id="PS51194"/>
    </source>
</evidence>
<evidence type="ECO:0000313" key="9">
    <source>
        <dbReference type="Proteomes" id="UP001558652"/>
    </source>
</evidence>
<dbReference type="PROSITE" id="PS51192">
    <property type="entry name" value="HELICASE_ATP_BIND_1"/>
    <property type="match status" value="1"/>
</dbReference>
<dbReference type="EC" id="3.6.4.13" evidence="5"/>
<dbReference type="SUPFAM" id="SSF52540">
    <property type="entry name" value="P-loop containing nucleoside triphosphate hydrolases"/>
    <property type="match status" value="1"/>
</dbReference>
<dbReference type="EMBL" id="JBFDAA010000006">
    <property type="protein sequence ID" value="KAL1131542.1"/>
    <property type="molecule type" value="Genomic_DNA"/>
</dbReference>
<accession>A0ABD0YY51</accession>
<feature type="domain" description="Helicase ATP-binding" evidence="6">
    <location>
        <begin position="26"/>
        <end position="212"/>
    </location>
</feature>
<dbReference type="InterPro" id="IPR001650">
    <property type="entry name" value="Helicase_C-like"/>
</dbReference>
<evidence type="ECO:0000313" key="8">
    <source>
        <dbReference type="EMBL" id="KAL1131542.1"/>
    </source>
</evidence>
<evidence type="ECO:0000259" key="6">
    <source>
        <dbReference type="PROSITE" id="PS51192"/>
    </source>
</evidence>
<comment type="function">
    <text evidence="5">RNA helicase.</text>
</comment>
<dbReference type="AlphaFoldDB" id="A0ABD0YY51"/>
<dbReference type="InterPro" id="IPR027417">
    <property type="entry name" value="P-loop_NTPase"/>
</dbReference>
<dbReference type="PANTHER" id="PTHR24031">
    <property type="entry name" value="RNA HELICASE"/>
    <property type="match status" value="1"/>
</dbReference>
<comment type="catalytic activity">
    <reaction evidence="5">
        <text>ATP + H2O = ADP + phosphate + H(+)</text>
        <dbReference type="Rhea" id="RHEA:13065"/>
        <dbReference type="ChEBI" id="CHEBI:15377"/>
        <dbReference type="ChEBI" id="CHEBI:15378"/>
        <dbReference type="ChEBI" id="CHEBI:30616"/>
        <dbReference type="ChEBI" id="CHEBI:43474"/>
        <dbReference type="ChEBI" id="CHEBI:456216"/>
        <dbReference type="EC" id="3.6.4.13"/>
    </reaction>
</comment>